<comment type="caution">
    <text evidence="3">The sequence shown here is derived from an EMBL/GenBank/DDBJ whole genome shotgun (WGS) entry which is preliminary data.</text>
</comment>
<keyword evidence="4" id="KW-1185">Reference proteome</keyword>
<sequence length="241" mass="25520">MRRSRPPAPTPVPFSPQAARAHRDGLGLTPEQVVRAMAAHGVRLLPGHLTGWESGELHPSEQELIVLARALWCPAAELMGAPPASLRDFRVARELTAAQTAARIGMGPRGYATAELTGRWTGDPEQSAALAEVLGLTLRELVVQVCGAGEELDQRLRQCVEGRWQAQLSAVAALVPVPRQSLAEVLAALPAEYRVTSHWGAGSWGAQGPGAAGPAAEEPAVPRLDRFWALLAVQDTGGIPV</sequence>
<dbReference type="CDD" id="cd00093">
    <property type="entry name" value="HTH_XRE"/>
    <property type="match status" value="2"/>
</dbReference>
<organism evidence="3 4">
    <name type="scientific">Kitasatospora kifunensis</name>
    <name type="common">Streptomyces kifunensis</name>
    <dbReference type="NCBI Taxonomy" id="58351"/>
    <lineage>
        <taxon>Bacteria</taxon>
        <taxon>Bacillati</taxon>
        <taxon>Actinomycetota</taxon>
        <taxon>Actinomycetes</taxon>
        <taxon>Kitasatosporales</taxon>
        <taxon>Streptomycetaceae</taxon>
        <taxon>Kitasatospora</taxon>
    </lineage>
</organism>
<dbReference type="Proteomes" id="UP000540506">
    <property type="component" value="Unassembled WGS sequence"/>
</dbReference>
<dbReference type="SMART" id="SM00530">
    <property type="entry name" value="HTH_XRE"/>
    <property type="match status" value="2"/>
</dbReference>
<reference evidence="3 4" key="1">
    <citation type="submission" date="2020-08" db="EMBL/GenBank/DDBJ databases">
        <title>Sequencing the genomes of 1000 actinobacteria strains.</title>
        <authorList>
            <person name="Klenk H.-P."/>
        </authorList>
    </citation>
    <scope>NUCLEOTIDE SEQUENCE [LARGE SCALE GENOMIC DNA]</scope>
    <source>
        <strain evidence="3 4">DSM 41654</strain>
    </source>
</reference>
<feature type="compositionally biased region" description="Pro residues" evidence="1">
    <location>
        <begin position="1"/>
        <end position="14"/>
    </location>
</feature>
<dbReference type="Gene3D" id="1.10.260.40">
    <property type="entry name" value="lambda repressor-like DNA-binding domains"/>
    <property type="match status" value="1"/>
</dbReference>
<feature type="domain" description="HTH cro/C1-type" evidence="2">
    <location>
        <begin position="85"/>
        <end position="141"/>
    </location>
</feature>
<gene>
    <name evidence="3" type="ORF">FHR34_004953</name>
</gene>
<evidence type="ECO:0000313" key="3">
    <source>
        <dbReference type="EMBL" id="MBB4925960.1"/>
    </source>
</evidence>
<dbReference type="GO" id="GO:0003677">
    <property type="term" value="F:DNA binding"/>
    <property type="evidence" value="ECO:0007669"/>
    <property type="project" value="InterPro"/>
</dbReference>
<evidence type="ECO:0000256" key="1">
    <source>
        <dbReference type="SAM" id="MobiDB-lite"/>
    </source>
</evidence>
<name>A0A7W7R5U3_KITKI</name>
<dbReference type="EMBL" id="JACHJV010000001">
    <property type="protein sequence ID" value="MBB4925960.1"/>
    <property type="molecule type" value="Genomic_DNA"/>
</dbReference>
<protein>
    <submittedName>
        <fullName evidence="3">Transcriptional regulator with XRE-family HTH domain</fullName>
    </submittedName>
</protein>
<dbReference type="InterPro" id="IPR001387">
    <property type="entry name" value="Cro/C1-type_HTH"/>
</dbReference>
<dbReference type="AlphaFoldDB" id="A0A7W7R5U3"/>
<proteinExistence type="predicted"/>
<evidence type="ECO:0000313" key="4">
    <source>
        <dbReference type="Proteomes" id="UP000540506"/>
    </source>
</evidence>
<feature type="domain" description="HTH cro/C1-type" evidence="2">
    <location>
        <begin position="18"/>
        <end position="78"/>
    </location>
</feature>
<feature type="region of interest" description="Disordered" evidence="1">
    <location>
        <begin position="1"/>
        <end position="21"/>
    </location>
</feature>
<accession>A0A7W7R5U3</accession>
<evidence type="ECO:0000259" key="2">
    <source>
        <dbReference type="SMART" id="SM00530"/>
    </source>
</evidence>
<dbReference type="InterPro" id="IPR010982">
    <property type="entry name" value="Lambda_DNA-bd_dom_sf"/>
</dbReference>
<dbReference type="RefSeq" id="WP_184938581.1">
    <property type="nucleotide sequence ID" value="NZ_JACHJV010000001.1"/>
</dbReference>